<keyword evidence="3" id="KW-1185">Reference proteome</keyword>
<dbReference type="InterPro" id="IPR021333">
    <property type="entry name" value="DUF2946"/>
</dbReference>
<accession>A0A0F3KWZ9</accession>
<dbReference type="AlphaFoldDB" id="A0A0F3KWZ9"/>
<feature type="signal peptide" evidence="1">
    <location>
        <begin position="1"/>
        <end position="23"/>
    </location>
</feature>
<feature type="chain" id="PRO_5002463175" description="DUF2946 family protein" evidence="1">
    <location>
        <begin position="24"/>
        <end position="113"/>
    </location>
</feature>
<sequence length="113" mass="11628">MGWMALVAVWLTAFAPTVSRVSAFTFPDLGAWCEPAATPHHHDGGHAGHDDGDAACGYCTLFTHSPGMAGGVHVGEVPRLAIEGGARAAPAHAFAPPAFFHTRPRGPPVAAHA</sequence>
<evidence type="ECO:0000313" key="3">
    <source>
        <dbReference type="Proteomes" id="UP000033651"/>
    </source>
</evidence>
<evidence type="ECO:0000256" key="1">
    <source>
        <dbReference type="SAM" id="SignalP"/>
    </source>
</evidence>
<dbReference type="Pfam" id="PF11162">
    <property type="entry name" value="DUF2946"/>
    <property type="match status" value="1"/>
</dbReference>
<evidence type="ECO:0008006" key="4">
    <source>
        <dbReference type="Google" id="ProtNLM"/>
    </source>
</evidence>
<name>A0A0F3KWZ9_9GAMM</name>
<keyword evidence="1" id="KW-0732">Signal</keyword>
<organism evidence="2 3">
    <name type="scientific">Luteibacter yeojuensis</name>
    <dbReference type="NCBI Taxonomy" id="345309"/>
    <lineage>
        <taxon>Bacteria</taxon>
        <taxon>Pseudomonadati</taxon>
        <taxon>Pseudomonadota</taxon>
        <taxon>Gammaproteobacteria</taxon>
        <taxon>Lysobacterales</taxon>
        <taxon>Rhodanobacteraceae</taxon>
        <taxon>Luteibacter</taxon>
    </lineage>
</organism>
<dbReference type="Proteomes" id="UP000033651">
    <property type="component" value="Unassembled WGS sequence"/>
</dbReference>
<reference evidence="2 3" key="1">
    <citation type="submission" date="2015-03" db="EMBL/GenBank/DDBJ databases">
        <title>Draft genome sequence of Luteibacter yeojuensis strain SU11.</title>
        <authorList>
            <person name="Sulaiman J."/>
            <person name="Priya K."/>
            <person name="Chan K.-G."/>
        </authorList>
    </citation>
    <scope>NUCLEOTIDE SEQUENCE [LARGE SCALE GENOMIC DNA]</scope>
    <source>
        <strain evidence="2 3">SU11</strain>
    </source>
</reference>
<comment type="caution">
    <text evidence="2">The sequence shown here is derived from an EMBL/GenBank/DDBJ whole genome shotgun (WGS) entry which is preliminary data.</text>
</comment>
<gene>
    <name evidence="2" type="ORF">VI08_07360</name>
</gene>
<proteinExistence type="predicted"/>
<dbReference type="EMBL" id="JZRB01000014">
    <property type="protein sequence ID" value="KJV35795.1"/>
    <property type="molecule type" value="Genomic_DNA"/>
</dbReference>
<dbReference type="PATRIC" id="fig|345309.4.peg.677"/>
<evidence type="ECO:0000313" key="2">
    <source>
        <dbReference type="EMBL" id="KJV35795.1"/>
    </source>
</evidence>
<protein>
    <recommendedName>
        <fullName evidence="4">DUF2946 family protein</fullName>
    </recommendedName>
</protein>